<protein>
    <submittedName>
        <fullName evidence="2">Uncharacterized protein</fullName>
    </submittedName>
</protein>
<evidence type="ECO:0000256" key="1">
    <source>
        <dbReference type="SAM" id="MobiDB-lite"/>
    </source>
</evidence>
<dbReference type="Proteomes" id="UP001150538">
    <property type="component" value="Unassembled WGS sequence"/>
</dbReference>
<dbReference type="EMBL" id="JANBPU010000218">
    <property type="protein sequence ID" value="KAJ1914108.1"/>
    <property type="molecule type" value="Genomic_DNA"/>
</dbReference>
<organism evidence="2 3">
    <name type="scientific">Mycoemilia scoparia</name>
    <dbReference type="NCBI Taxonomy" id="417184"/>
    <lineage>
        <taxon>Eukaryota</taxon>
        <taxon>Fungi</taxon>
        <taxon>Fungi incertae sedis</taxon>
        <taxon>Zoopagomycota</taxon>
        <taxon>Kickxellomycotina</taxon>
        <taxon>Kickxellomycetes</taxon>
        <taxon>Kickxellales</taxon>
        <taxon>Kickxellaceae</taxon>
        <taxon>Mycoemilia</taxon>
    </lineage>
</organism>
<proteinExistence type="predicted"/>
<evidence type="ECO:0000313" key="3">
    <source>
        <dbReference type="Proteomes" id="UP001150538"/>
    </source>
</evidence>
<dbReference type="AlphaFoldDB" id="A0A9W7ZPX1"/>
<feature type="region of interest" description="Disordered" evidence="1">
    <location>
        <begin position="229"/>
        <end position="251"/>
    </location>
</feature>
<accession>A0A9W7ZPX1</accession>
<gene>
    <name evidence="2" type="ORF">H4219_004926</name>
</gene>
<feature type="compositionally biased region" description="Gly residues" evidence="1">
    <location>
        <begin position="238"/>
        <end position="251"/>
    </location>
</feature>
<comment type="caution">
    <text evidence="2">The sequence shown here is derived from an EMBL/GenBank/DDBJ whole genome shotgun (WGS) entry which is preliminary data.</text>
</comment>
<sequence>MSQRSQPPPSMTPGPTKSQIDEIFLFLSENGCDTFELTQQERDNIDPSNFGKSMRYIIKQWCAAHANEIQPGQFSGNRKMTRYCPACEKNVEFRERFDQPGNFFDKTNSMLRNIDDVLDGKIAKPEDPEDFQQAYERCFVATSNMRLIGVEIKKNGGKLCADCYEDYVVSFLEELVKCVPQFAIVRDYDVNLLEYDDPAPDTEDNNSDVDFLEYEEQALNFSVPQLNHRKGNYRRNAGGNGNGNGNGNRRH</sequence>
<reference evidence="2" key="1">
    <citation type="submission" date="2022-07" db="EMBL/GenBank/DDBJ databases">
        <title>Phylogenomic reconstructions and comparative analyses of Kickxellomycotina fungi.</title>
        <authorList>
            <person name="Reynolds N.K."/>
            <person name="Stajich J.E."/>
            <person name="Barry K."/>
            <person name="Grigoriev I.V."/>
            <person name="Crous P."/>
            <person name="Smith M.E."/>
        </authorList>
    </citation>
    <scope>NUCLEOTIDE SEQUENCE</scope>
    <source>
        <strain evidence="2">NBRC 100468</strain>
    </source>
</reference>
<evidence type="ECO:0000313" key="2">
    <source>
        <dbReference type="EMBL" id="KAJ1914108.1"/>
    </source>
</evidence>
<keyword evidence="3" id="KW-1185">Reference proteome</keyword>
<name>A0A9W7ZPX1_9FUNG</name>